<sequence>MHAFLGCLCNQLFTSAVFFRPKLPPTVETALLKTRFSTSTPKTLTGTNRRMTMPRLQKKKKKPRRWTTTAPIGLELLRQQSGLQRAVRANRDLENQRQPWSDDTAAGGVVKCARAALFLAHRLLRGRSTNR</sequence>
<keyword evidence="2" id="KW-1185">Reference proteome</keyword>
<comment type="caution">
    <text evidence="1">The sequence shown here is derived from an EMBL/GenBank/DDBJ whole genome shotgun (WGS) entry which is preliminary data.</text>
</comment>
<reference evidence="1 2" key="1">
    <citation type="journal article" date="2020" name="Cell">
        <title>Large-Scale Comparative Analyses of Tick Genomes Elucidate Their Genetic Diversity and Vector Capacities.</title>
        <authorList>
            <consortium name="Tick Genome and Microbiome Consortium (TIGMIC)"/>
            <person name="Jia N."/>
            <person name="Wang J."/>
            <person name="Shi W."/>
            <person name="Du L."/>
            <person name="Sun Y."/>
            <person name="Zhan W."/>
            <person name="Jiang J.F."/>
            <person name="Wang Q."/>
            <person name="Zhang B."/>
            <person name="Ji P."/>
            <person name="Bell-Sakyi L."/>
            <person name="Cui X.M."/>
            <person name="Yuan T.T."/>
            <person name="Jiang B.G."/>
            <person name="Yang W.F."/>
            <person name="Lam T.T."/>
            <person name="Chang Q.C."/>
            <person name="Ding S.J."/>
            <person name="Wang X.J."/>
            <person name="Zhu J.G."/>
            <person name="Ruan X.D."/>
            <person name="Zhao L."/>
            <person name="Wei J.T."/>
            <person name="Ye R.Z."/>
            <person name="Que T.C."/>
            <person name="Du C.H."/>
            <person name="Zhou Y.H."/>
            <person name="Cheng J.X."/>
            <person name="Dai P.F."/>
            <person name="Guo W.B."/>
            <person name="Han X.H."/>
            <person name="Huang E.J."/>
            <person name="Li L.F."/>
            <person name="Wei W."/>
            <person name="Gao Y.C."/>
            <person name="Liu J.Z."/>
            <person name="Shao H.Z."/>
            <person name="Wang X."/>
            <person name="Wang C.C."/>
            <person name="Yang T.C."/>
            <person name="Huo Q.B."/>
            <person name="Li W."/>
            <person name="Chen H.Y."/>
            <person name="Chen S.E."/>
            <person name="Zhou L.G."/>
            <person name="Ni X.B."/>
            <person name="Tian J.H."/>
            <person name="Sheng Y."/>
            <person name="Liu T."/>
            <person name="Pan Y.S."/>
            <person name="Xia L.Y."/>
            <person name="Li J."/>
            <person name="Zhao F."/>
            <person name="Cao W.C."/>
        </authorList>
    </citation>
    <scope>NUCLEOTIDE SEQUENCE [LARGE SCALE GENOMIC DNA]</scope>
    <source>
        <strain evidence="1">HaeL-2018</strain>
    </source>
</reference>
<protein>
    <submittedName>
        <fullName evidence="1">Uncharacterized protein</fullName>
    </submittedName>
</protein>
<gene>
    <name evidence="1" type="ORF">HPB48_014309</name>
</gene>
<name>A0A9J6FIR5_HAELO</name>
<evidence type="ECO:0000313" key="2">
    <source>
        <dbReference type="Proteomes" id="UP000821853"/>
    </source>
</evidence>
<dbReference type="VEuPathDB" id="VectorBase:HLOH_043207"/>
<proteinExistence type="predicted"/>
<dbReference type="EMBL" id="JABSTR010000001">
    <property type="protein sequence ID" value="KAH9362909.1"/>
    <property type="molecule type" value="Genomic_DNA"/>
</dbReference>
<dbReference type="AlphaFoldDB" id="A0A9J6FIR5"/>
<accession>A0A9J6FIR5</accession>
<evidence type="ECO:0000313" key="1">
    <source>
        <dbReference type="EMBL" id="KAH9362909.1"/>
    </source>
</evidence>
<dbReference type="Proteomes" id="UP000821853">
    <property type="component" value="Chromosome 1"/>
</dbReference>
<organism evidence="1 2">
    <name type="scientific">Haemaphysalis longicornis</name>
    <name type="common">Bush tick</name>
    <dbReference type="NCBI Taxonomy" id="44386"/>
    <lineage>
        <taxon>Eukaryota</taxon>
        <taxon>Metazoa</taxon>
        <taxon>Ecdysozoa</taxon>
        <taxon>Arthropoda</taxon>
        <taxon>Chelicerata</taxon>
        <taxon>Arachnida</taxon>
        <taxon>Acari</taxon>
        <taxon>Parasitiformes</taxon>
        <taxon>Ixodida</taxon>
        <taxon>Ixodoidea</taxon>
        <taxon>Ixodidae</taxon>
        <taxon>Haemaphysalinae</taxon>
        <taxon>Haemaphysalis</taxon>
    </lineage>
</organism>